<evidence type="ECO:0000256" key="4">
    <source>
        <dbReference type="ARBA" id="ARBA00022691"/>
    </source>
</evidence>
<dbReference type="SUPFAM" id="SSF75217">
    <property type="entry name" value="alpha/beta knot"/>
    <property type="match status" value="2"/>
</dbReference>
<keyword evidence="3" id="KW-0808">Transferase</keyword>
<keyword evidence="2 6" id="KW-0489">Methyltransferase</keyword>
<dbReference type="InterPro" id="IPR029028">
    <property type="entry name" value="Alpha/beta_knot_MTases"/>
</dbReference>
<dbReference type="GO" id="GO:0005829">
    <property type="term" value="C:cytosol"/>
    <property type="evidence" value="ECO:0007669"/>
    <property type="project" value="TreeGrafter"/>
</dbReference>
<evidence type="ECO:0000256" key="1">
    <source>
        <dbReference type="ARBA" id="ARBA00007228"/>
    </source>
</evidence>
<dbReference type="Gene3D" id="3.40.1280.10">
    <property type="match status" value="1"/>
</dbReference>
<evidence type="ECO:0000259" key="5">
    <source>
        <dbReference type="Pfam" id="PF00588"/>
    </source>
</evidence>
<dbReference type="InterPro" id="IPR001537">
    <property type="entry name" value="SpoU_MeTrfase"/>
</dbReference>
<dbReference type="GO" id="GO:0003723">
    <property type="term" value="F:RNA binding"/>
    <property type="evidence" value="ECO:0007669"/>
    <property type="project" value="InterPro"/>
</dbReference>
<dbReference type="GO" id="GO:0008173">
    <property type="term" value="F:RNA methyltransferase activity"/>
    <property type="evidence" value="ECO:0007669"/>
    <property type="project" value="InterPro"/>
</dbReference>
<name>A0A1X0NN27_9TRYP</name>
<dbReference type="AlphaFoldDB" id="A0A1X0NN27"/>
<accession>A0A1X0NN27</accession>
<dbReference type="GO" id="GO:0002128">
    <property type="term" value="P:tRNA nucleoside ribose methylation"/>
    <property type="evidence" value="ECO:0007669"/>
    <property type="project" value="TreeGrafter"/>
</dbReference>
<evidence type="ECO:0000313" key="6">
    <source>
        <dbReference type="EMBL" id="ORC85903.1"/>
    </source>
</evidence>
<protein>
    <submittedName>
        <fullName evidence="6">Putative SpoU type methylase</fullName>
    </submittedName>
</protein>
<gene>
    <name evidence="6" type="ORF">TM35_000322180</name>
</gene>
<evidence type="ECO:0000313" key="7">
    <source>
        <dbReference type="Proteomes" id="UP000192257"/>
    </source>
</evidence>
<dbReference type="PANTHER" id="PTHR42786">
    <property type="entry name" value="TRNA/RRNA METHYLTRANSFERASE"/>
    <property type="match status" value="1"/>
</dbReference>
<dbReference type="EMBL" id="NBCO01000032">
    <property type="protein sequence ID" value="ORC85903.1"/>
    <property type="molecule type" value="Genomic_DNA"/>
</dbReference>
<comment type="caution">
    <text evidence="6">The sequence shown here is derived from an EMBL/GenBank/DDBJ whole genome shotgun (WGS) entry which is preliminary data.</text>
</comment>
<dbReference type="VEuPathDB" id="TriTrypDB:TM35_000322180"/>
<proteinExistence type="inferred from homology"/>
<dbReference type="Pfam" id="PF00588">
    <property type="entry name" value="SpoU_methylase"/>
    <property type="match status" value="1"/>
</dbReference>
<dbReference type="InterPro" id="IPR004384">
    <property type="entry name" value="RNA_MeTrfase_TrmJ/LasT"/>
</dbReference>
<keyword evidence="4" id="KW-0949">S-adenosyl-L-methionine</keyword>
<keyword evidence="7" id="KW-1185">Reference proteome</keyword>
<dbReference type="InterPro" id="IPR029026">
    <property type="entry name" value="tRNA_m1G_MTases_N"/>
</dbReference>
<dbReference type="PANTHER" id="PTHR42786:SF2">
    <property type="entry name" value="TRNA (CYTIDINE_URIDINE-2'-O-)-METHYLTRANSFERASE TRMJ"/>
    <property type="match status" value="1"/>
</dbReference>
<evidence type="ECO:0000256" key="3">
    <source>
        <dbReference type="ARBA" id="ARBA00022679"/>
    </source>
</evidence>
<organism evidence="6 7">
    <name type="scientific">Trypanosoma theileri</name>
    <dbReference type="NCBI Taxonomy" id="67003"/>
    <lineage>
        <taxon>Eukaryota</taxon>
        <taxon>Discoba</taxon>
        <taxon>Euglenozoa</taxon>
        <taxon>Kinetoplastea</taxon>
        <taxon>Metakinetoplastina</taxon>
        <taxon>Trypanosomatida</taxon>
        <taxon>Trypanosomatidae</taxon>
        <taxon>Trypanosoma</taxon>
    </lineage>
</organism>
<reference evidence="6 7" key="1">
    <citation type="submission" date="2017-03" db="EMBL/GenBank/DDBJ databases">
        <title>An alternative strategy for trypanosome survival in the mammalian bloodstream revealed through genome and transcriptome analysis of the ubiquitous bovine parasite Trypanosoma (Megatrypanum) theileri.</title>
        <authorList>
            <person name="Kelly S."/>
            <person name="Ivens A."/>
            <person name="Mott A."/>
            <person name="O'Neill E."/>
            <person name="Emms D."/>
            <person name="Macleod O."/>
            <person name="Voorheis P."/>
            <person name="Matthews J."/>
            <person name="Matthews K."/>
            <person name="Carrington M."/>
        </authorList>
    </citation>
    <scope>NUCLEOTIDE SEQUENCE [LARGE SCALE GENOMIC DNA]</scope>
    <source>
        <strain evidence="6">Edinburgh</strain>
    </source>
</reference>
<sequence>MWRSRCSLLKRDFDAWAYNIFWPQEKAFLPLLGFASLTVEDIKFAYNAWCLLRLAMFYGCEHPKVLSPLVNVTPSMDIAFGGNRVFYMHAEVEARLSQKKIKVALTPSHPEAQPLQNFPWQQIVSPTQEGCKEMEDYNSGVEIVLGMENGLSESVIEECDYCVYIPQYGSIGSLSMLSAMAIVLHSAHSAQQVENTTMVQSVFSKTSQGHMPLSNGFVKENQGKPLPHEKDLLSFSNDEIVKILETRRLSYKMQLSLMIYNEFGDRNIGAIMRNANVFNCEKMIVLNRKKFSRRGAVGTQHLLQTLFYDGVDDADCNKNLDGYVIWVLYQYYPYIKIHNVPTNENESTFIRPENTYLQKWLKNHHSLSKEHPISDFCDIDHLIGSEVYLDDSNSLYNAVKDALNTGYRGIMLAIPEEGTSPHPDILKKAQRVVYMIHPNHLAHDVQRGLNGALSSAIALERIRTAIDNL</sequence>
<comment type="similarity">
    <text evidence="1">Belongs to the class IV-like SAM-binding methyltransferase superfamily. RNA methyltransferase TrmH family.</text>
</comment>
<dbReference type="Proteomes" id="UP000192257">
    <property type="component" value="Unassembled WGS sequence"/>
</dbReference>
<feature type="domain" description="tRNA/rRNA methyltransferase SpoU type" evidence="5">
    <location>
        <begin position="96"/>
        <end position="185"/>
    </location>
</feature>
<dbReference type="OrthoDB" id="278013at2759"/>
<evidence type="ECO:0000256" key="2">
    <source>
        <dbReference type="ARBA" id="ARBA00022603"/>
    </source>
</evidence>
<dbReference type="RefSeq" id="XP_028879969.1">
    <property type="nucleotide sequence ID" value="XM_029028845.1"/>
</dbReference>
<dbReference type="GeneID" id="39988625"/>